<organism evidence="1 2">
    <name type="scientific">Anaerotalea alkaliphila</name>
    <dbReference type="NCBI Taxonomy" id="2662126"/>
    <lineage>
        <taxon>Bacteria</taxon>
        <taxon>Bacillati</taxon>
        <taxon>Bacillota</taxon>
        <taxon>Clostridia</taxon>
        <taxon>Eubacteriales</taxon>
        <taxon>Anaerotalea</taxon>
    </lineage>
</organism>
<protein>
    <submittedName>
        <fullName evidence="1">Uncharacterized protein</fullName>
    </submittedName>
</protein>
<name>A0A7X5HU43_9FIRM</name>
<comment type="caution">
    <text evidence="1">The sequence shown here is derived from an EMBL/GenBank/DDBJ whole genome shotgun (WGS) entry which is preliminary data.</text>
</comment>
<sequence>MKIWHRAESCWMLLFMAFLVLIAGGQRLAWEQAGAETLGLTEAWLEEGMETYVGGLEGMGMELARLEVVLDGRKGMMHLEVSVPYGSSLLSYEVPLVPQEMQGLQARIGYGTVVVHPVKGGFSYRMEGDRLQDLWRDAGIPPGTFLPEGPWALEIVVDRKGIPVSLLLALASGEEEMRVTLGRQG</sequence>
<gene>
    <name evidence="1" type="ORF">GXN74_02930</name>
</gene>
<evidence type="ECO:0000313" key="2">
    <source>
        <dbReference type="Proteomes" id="UP000461585"/>
    </source>
</evidence>
<proteinExistence type="predicted"/>
<reference evidence="1 2" key="1">
    <citation type="submission" date="2020-01" db="EMBL/GenBank/DDBJ databases">
        <title>Anaeroalcalibacter tamaniensis gen. nov., sp. nov., moderately halophilic strictly anaerobic fermenter bacterium from mud volcano of Taman peninsula.</title>
        <authorList>
            <person name="Frolova A."/>
            <person name="Merkel A.Y."/>
            <person name="Slobodkin A.I."/>
        </authorList>
    </citation>
    <scope>NUCLEOTIDE SEQUENCE [LARGE SCALE GENOMIC DNA]</scope>
    <source>
        <strain evidence="1 2">F-3ap</strain>
    </source>
</reference>
<dbReference type="AlphaFoldDB" id="A0A7X5HU43"/>
<keyword evidence="2" id="KW-1185">Reference proteome</keyword>
<dbReference type="Proteomes" id="UP000461585">
    <property type="component" value="Unassembled WGS sequence"/>
</dbReference>
<dbReference type="RefSeq" id="WP_162369425.1">
    <property type="nucleotide sequence ID" value="NZ_JAAEEH010000005.1"/>
</dbReference>
<evidence type="ECO:0000313" key="1">
    <source>
        <dbReference type="EMBL" id="NDL66697.1"/>
    </source>
</evidence>
<dbReference type="EMBL" id="JAAEEH010000005">
    <property type="protein sequence ID" value="NDL66697.1"/>
    <property type="molecule type" value="Genomic_DNA"/>
</dbReference>
<accession>A0A7X5HU43</accession>